<evidence type="ECO:0000256" key="13">
    <source>
        <dbReference type="ARBA" id="ARBA00022932"/>
    </source>
</evidence>
<evidence type="ECO:0000256" key="14">
    <source>
        <dbReference type="ARBA" id="ARBA00023125"/>
    </source>
</evidence>
<dbReference type="SUPFAM" id="SSF56091">
    <property type="entry name" value="DNA ligase/mRNA capping enzyme, catalytic domain"/>
    <property type="match status" value="1"/>
</dbReference>
<proteinExistence type="inferred from homology"/>
<evidence type="ECO:0000256" key="17">
    <source>
        <dbReference type="ARBA" id="ARBA00023211"/>
    </source>
</evidence>
<keyword evidence="4" id="KW-0808">Transferase</keyword>
<evidence type="ECO:0000256" key="11">
    <source>
        <dbReference type="ARBA" id="ARBA00022839"/>
    </source>
</evidence>
<evidence type="ECO:0000256" key="20">
    <source>
        <dbReference type="ARBA" id="ARBA00034003"/>
    </source>
</evidence>
<dbReference type="EMBL" id="RXIR01000007">
    <property type="protein sequence ID" value="TVS29104.1"/>
    <property type="molecule type" value="Genomic_DNA"/>
</dbReference>
<dbReference type="GO" id="GO:0005524">
    <property type="term" value="F:ATP binding"/>
    <property type="evidence" value="ECO:0007669"/>
    <property type="project" value="UniProtKB-KW"/>
</dbReference>
<keyword evidence="3 24" id="KW-0436">Ligase</keyword>
<accession>A0A6C1TYW9</accession>
<dbReference type="OrthoDB" id="9802472at2"/>
<dbReference type="SUPFAM" id="SSF50249">
    <property type="entry name" value="Nucleic acid-binding proteins"/>
    <property type="match status" value="1"/>
</dbReference>
<dbReference type="PROSITE" id="PS50160">
    <property type="entry name" value="DNA_LIGASE_A3"/>
    <property type="match status" value="1"/>
</dbReference>
<evidence type="ECO:0000256" key="5">
    <source>
        <dbReference type="ARBA" id="ARBA00022695"/>
    </source>
</evidence>
<dbReference type="GO" id="GO:0046872">
    <property type="term" value="F:metal ion binding"/>
    <property type="evidence" value="ECO:0007669"/>
    <property type="project" value="UniProtKB-KW"/>
</dbReference>
<comment type="similarity">
    <text evidence="22">In the N-terminal section; belongs to the LigD polymerase family.</text>
</comment>
<dbReference type="NCBIfam" id="TIGR02777">
    <property type="entry name" value="LigD_PE_dom"/>
    <property type="match status" value="1"/>
</dbReference>
<reference evidence="24 25" key="1">
    <citation type="submission" date="2018-12" db="EMBL/GenBank/DDBJ databases">
        <title>Corynebacterium sanguinis sp. nov., a clinically-associated and environmental corynebacterium.</title>
        <authorList>
            <person name="Gonzales-Siles L."/>
            <person name="Jaen-Luchoro D."/>
            <person name="Cardew S."/>
            <person name="Inganas E."/>
            <person name="Ohlen M."/>
            <person name="Jensie-Markopolous S."/>
            <person name="Pinyeiro-Iglesias B."/>
            <person name="Molin K."/>
            <person name="Skovbjerg S."/>
            <person name="Svensson-Stadler L."/>
            <person name="Funke G."/>
            <person name="Moore E.R.B."/>
        </authorList>
    </citation>
    <scope>NUCLEOTIDE SEQUENCE [LARGE SCALE GENOMIC DNA]</scope>
    <source>
        <strain evidence="24 25">58734</strain>
    </source>
</reference>
<evidence type="ECO:0000256" key="15">
    <source>
        <dbReference type="ARBA" id="ARBA00023172"/>
    </source>
</evidence>
<keyword evidence="18" id="KW-0511">Multifunctional enzyme</keyword>
<dbReference type="CDD" id="cd04863">
    <property type="entry name" value="MtLigD_Pol_like"/>
    <property type="match status" value="1"/>
</dbReference>
<dbReference type="Pfam" id="PF13298">
    <property type="entry name" value="LigD_N"/>
    <property type="match status" value="1"/>
</dbReference>
<dbReference type="GO" id="GO:0003677">
    <property type="term" value="F:DNA binding"/>
    <property type="evidence" value="ECO:0007669"/>
    <property type="project" value="UniProtKB-KW"/>
</dbReference>
<dbReference type="GO" id="GO:0003910">
    <property type="term" value="F:DNA ligase (ATP) activity"/>
    <property type="evidence" value="ECO:0007669"/>
    <property type="project" value="UniProtKB-EC"/>
</dbReference>
<dbReference type="GeneID" id="74902896"/>
<name>A0A6C1TYW9_9CORY</name>
<dbReference type="GO" id="GO:0006281">
    <property type="term" value="P:DNA repair"/>
    <property type="evidence" value="ECO:0007669"/>
    <property type="project" value="UniProtKB-KW"/>
</dbReference>
<dbReference type="PROSITE" id="PS00333">
    <property type="entry name" value="DNA_LIGASE_A2"/>
    <property type="match status" value="1"/>
</dbReference>
<evidence type="ECO:0000256" key="18">
    <source>
        <dbReference type="ARBA" id="ARBA00023268"/>
    </source>
</evidence>
<keyword evidence="12" id="KW-0067">ATP-binding</keyword>
<dbReference type="NCBIfam" id="NF007210">
    <property type="entry name" value="PRK09632.1"/>
    <property type="match status" value="1"/>
</dbReference>
<dbReference type="InterPro" id="IPR012340">
    <property type="entry name" value="NA-bd_OB-fold"/>
</dbReference>
<dbReference type="Proteomes" id="UP000336646">
    <property type="component" value="Unassembled WGS sequence"/>
</dbReference>
<evidence type="ECO:0000256" key="22">
    <source>
        <dbReference type="ARBA" id="ARBA00049990"/>
    </source>
</evidence>
<evidence type="ECO:0000259" key="23">
    <source>
        <dbReference type="PROSITE" id="PS50160"/>
    </source>
</evidence>
<dbReference type="CDD" id="cd07906">
    <property type="entry name" value="Adenylation_DNA_ligase_LigD_LigC"/>
    <property type="match status" value="1"/>
</dbReference>
<dbReference type="Gene3D" id="3.30.470.30">
    <property type="entry name" value="DNA ligase/mRNA capping enzyme"/>
    <property type="match status" value="1"/>
</dbReference>
<protein>
    <recommendedName>
        <fullName evidence="2">DNA ligase (ATP)</fullName>
        <ecNumber evidence="2">6.5.1.1</ecNumber>
    </recommendedName>
    <alternativeName>
        <fullName evidence="19">NHEJ DNA polymerase</fullName>
    </alternativeName>
</protein>
<evidence type="ECO:0000256" key="10">
    <source>
        <dbReference type="ARBA" id="ARBA00022801"/>
    </source>
</evidence>
<comment type="caution">
    <text evidence="24">The sequence shown here is derived from an EMBL/GenBank/DDBJ whole genome shotgun (WGS) entry which is preliminary data.</text>
</comment>
<dbReference type="Pfam" id="PF01068">
    <property type="entry name" value="DNA_ligase_A_M"/>
    <property type="match status" value="1"/>
</dbReference>
<evidence type="ECO:0000313" key="24">
    <source>
        <dbReference type="EMBL" id="TVS29104.1"/>
    </source>
</evidence>
<evidence type="ECO:0000256" key="12">
    <source>
        <dbReference type="ARBA" id="ARBA00022840"/>
    </source>
</evidence>
<evidence type="ECO:0000256" key="4">
    <source>
        <dbReference type="ARBA" id="ARBA00022679"/>
    </source>
</evidence>
<dbReference type="GO" id="GO:0006310">
    <property type="term" value="P:DNA recombination"/>
    <property type="evidence" value="ECO:0007669"/>
    <property type="project" value="UniProtKB-KW"/>
</dbReference>
<keyword evidence="15" id="KW-0233">DNA recombination</keyword>
<comment type="cofactor">
    <cofactor evidence="1">
        <name>Mn(2+)</name>
        <dbReference type="ChEBI" id="CHEBI:29035"/>
    </cofactor>
</comment>
<evidence type="ECO:0000256" key="8">
    <source>
        <dbReference type="ARBA" id="ARBA00022741"/>
    </source>
</evidence>
<dbReference type="InterPro" id="IPR016059">
    <property type="entry name" value="DNA_ligase_ATP-dep_CS"/>
</dbReference>
<dbReference type="InterPro" id="IPR012309">
    <property type="entry name" value="DNA_ligase_ATP-dep_C"/>
</dbReference>
<comment type="catalytic activity">
    <reaction evidence="20">
        <text>ATP + (deoxyribonucleotide)n-3'-hydroxyl + 5'-phospho-(deoxyribonucleotide)m = (deoxyribonucleotide)n+m + AMP + diphosphate.</text>
        <dbReference type="EC" id="6.5.1.1"/>
    </reaction>
</comment>
<keyword evidence="13" id="KW-0239">DNA-directed DNA polymerase</keyword>
<evidence type="ECO:0000256" key="2">
    <source>
        <dbReference type="ARBA" id="ARBA00012727"/>
    </source>
</evidence>
<dbReference type="InterPro" id="IPR033649">
    <property type="entry name" value="MtLigD_Pol-like"/>
</dbReference>
<keyword evidence="9" id="KW-0227">DNA damage</keyword>
<keyword evidence="8" id="KW-0547">Nucleotide-binding</keyword>
<evidence type="ECO:0000256" key="6">
    <source>
        <dbReference type="ARBA" id="ARBA00022722"/>
    </source>
</evidence>
<keyword evidence="17" id="KW-0464">Manganese</keyword>
<evidence type="ECO:0000256" key="7">
    <source>
        <dbReference type="ARBA" id="ARBA00022723"/>
    </source>
</evidence>
<dbReference type="GO" id="GO:0003887">
    <property type="term" value="F:DNA-directed DNA polymerase activity"/>
    <property type="evidence" value="ECO:0007669"/>
    <property type="project" value="UniProtKB-KW"/>
</dbReference>
<dbReference type="InterPro" id="IPR014146">
    <property type="entry name" value="LigD_ligase_dom"/>
</dbReference>
<dbReference type="RefSeq" id="WP_144318507.1">
    <property type="nucleotide sequence ID" value="NZ_CP038157.1"/>
</dbReference>
<dbReference type="AlphaFoldDB" id="A0A6C1TYW9"/>
<dbReference type="Pfam" id="PF04679">
    <property type="entry name" value="DNA_ligase_A_C"/>
    <property type="match status" value="1"/>
</dbReference>
<dbReference type="InterPro" id="IPR014145">
    <property type="entry name" value="LigD_pol_dom"/>
</dbReference>
<evidence type="ECO:0000256" key="9">
    <source>
        <dbReference type="ARBA" id="ARBA00022763"/>
    </source>
</evidence>
<comment type="similarity">
    <text evidence="21">In the C-terminal section; belongs to the ATP-dependent DNA ligase family.</text>
</comment>
<evidence type="ECO:0000256" key="21">
    <source>
        <dbReference type="ARBA" id="ARBA00049981"/>
    </source>
</evidence>
<keyword evidence="11" id="KW-0269">Exonuclease</keyword>
<evidence type="ECO:0000256" key="19">
    <source>
        <dbReference type="ARBA" id="ARBA00029943"/>
    </source>
</evidence>
<dbReference type="Gene3D" id="3.30.1490.70">
    <property type="match status" value="1"/>
</dbReference>
<dbReference type="PANTHER" id="PTHR42705:SF2">
    <property type="entry name" value="BIFUNCTIONAL NON-HOMOLOGOUS END JOINING PROTEIN LIGD"/>
    <property type="match status" value="1"/>
</dbReference>
<evidence type="ECO:0000256" key="3">
    <source>
        <dbReference type="ARBA" id="ARBA00022598"/>
    </source>
</evidence>
<dbReference type="EC" id="6.5.1.1" evidence="2"/>
<dbReference type="NCBIfam" id="TIGR02778">
    <property type="entry name" value="ligD_pol"/>
    <property type="match status" value="1"/>
</dbReference>
<feature type="domain" description="ATP-dependent DNA ligase family profile" evidence="23">
    <location>
        <begin position="543"/>
        <end position="673"/>
    </location>
</feature>
<dbReference type="InterPro" id="IPR014144">
    <property type="entry name" value="LigD_PE_domain"/>
</dbReference>
<evidence type="ECO:0000313" key="25">
    <source>
        <dbReference type="Proteomes" id="UP000336646"/>
    </source>
</evidence>
<dbReference type="NCBIfam" id="TIGR02779">
    <property type="entry name" value="NHEJ_ligase_lig"/>
    <property type="match status" value="1"/>
</dbReference>
<dbReference type="InterPro" id="IPR012310">
    <property type="entry name" value="DNA_ligase_ATP-dep_cent"/>
</dbReference>
<dbReference type="Pfam" id="PF21686">
    <property type="entry name" value="LigD_Prim-Pol"/>
    <property type="match status" value="1"/>
</dbReference>
<evidence type="ECO:0000256" key="1">
    <source>
        <dbReference type="ARBA" id="ARBA00001936"/>
    </source>
</evidence>
<dbReference type="GO" id="GO:0004527">
    <property type="term" value="F:exonuclease activity"/>
    <property type="evidence" value="ECO:0007669"/>
    <property type="project" value="UniProtKB-KW"/>
</dbReference>
<gene>
    <name evidence="24" type="ORF">EKI59_04650</name>
</gene>
<keyword evidence="6" id="KW-0540">Nuclease</keyword>
<keyword evidence="7" id="KW-0479">Metal-binding</keyword>
<evidence type="ECO:0000256" key="16">
    <source>
        <dbReference type="ARBA" id="ARBA00023204"/>
    </source>
</evidence>
<dbReference type="InterPro" id="IPR052171">
    <property type="entry name" value="NHEJ_LigD"/>
</dbReference>
<keyword evidence="5" id="KW-0548">Nucleotidyltransferase</keyword>
<keyword evidence="10" id="KW-0378">Hydrolase</keyword>
<dbReference type="Gene3D" id="2.40.50.140">
    <property type="entry name" value="Nucleic acid-binding proteins"/>
    <property type="match status" value="1"/>
</dbReference>
<keyword evidence="16" id="KW-0234">DNA repair</keyword>
<sequence length="751" mass="83244">MKFQVDGRSLNVTSLNKVLYPSTGTTKADVMHYYLSVAEVMIPQVTRRPVTRKRWPDGVEGESFFRKDLEDSAPEWVTVGEIEHSTSVNRYPLVDAPSTLAWFAQVAALELHTPQWRFAPDGSHANPDRMVLDLDPGPGVTMAQTAQVALWCREILDGMGMECVPVTSGSKGIHLYAALDGTYDSDTVSKVAKALARGLEEDYPDRVTSVMKKTSREGKVFLDWSQNNGSKTTVAPYSLRGRERPMVAAPRTWEEIEDPALKHLDFEEVLARVEDGIDPMAPLGAPVVDRLATYRSMRDPRKTAEPVPQEAPMLRDGEPIFVIQEHHARRLHWDVRIEHEGVLVSWAVPKGPPEDPKENRLAVQTEDHPVEYATFEGTIAKGEYGAGEMSIWDSGTVEIEKWREGEEVIAVFRGSGGPRRYALIHTNGKNWLMKLMAKQPSSQPKSLTPMLATMGSAGDLTLGEKDGVRYEFEMKWDGYRILAFVDGGKVTLRSRAGKDYTHLFPHANEIAEVLGGDGVLDGELVALDEQGRPNFSLLHAADREGSDAELRYMAFDVLEVGGRSMVGEAYTGRREAMEALEETEHVAIPPRFTGSFETAEQASRTLGLEGVMAKRADSVYTPGERSRAWLKLKTQLHQEVVVVGVRTGKRAVSSLLVAVPNADGELTYAGRVGTGFSAAQLRDIEKKLRAAERKTPPIEVPDSDAKDAWWVTPKFVAEVQVAGKTGGGSLRQASWRGWREDKEPADVRWEM</sequence>
<dbReference type="CDD" id="cd07971">
    <property type="entry name" value="OBF_DNA_ligase_LigD"/>
    <property type="match status" value="1"/>
</dbReference>
<keyword evidence="14" id="KW-0238">DNA-binding</keyword>
<dbReference type="Gene3D" id="3.90.920.10">
    <property type="entry name" value="DNA primase, PRIM domain"/>
    <property type="match status" value="1"/>
</dbReference>
<organism evidence="24 25">
    <name type="scientific">Corynebacterium sanguinis</name>
    <dbReference type="NCBI Taxonomy" id="2594913"/>
    <lineage>
        <taxon>Bacteria</taxon>
        <taxon>Bacillati</taxon>
        <taxon>Actinomycetota</taxon>
        <taxon>Actinomycetes</taxon>
        <taxon>Mycobacteriales</taxon>
        <taxon>Corynebacteriaceae</taxon>
        <taxon>Corynebacterium</taxon>
    </lineage>
</organism>
<dbReference type="PANTHER" id="PTHR42705">
    <property type="entry name" value="BIFUNCTIONAL NON-HOMOLOGOUS END JOINING PROTEIN LIGD"/>
    <property type="match status" value="1"/>
</dbReference>